<sequence>MAENASTSENFLQDAAHVLDDIIDECAYEALGLEYQGVKLKRMTKAIIEVASECACEDLDLELLERRV</sequence>
<dbReference type="AlphaFoldDB" id="A0A371F3K4"/>
<keyword evidence="2" id="KW-1185">Reference proteome</keyword>
<gene>
    <name evidence="1" type="ORF">CR513_47642</name>
</gene>
<accession>A0A371F3K4</accession>
<evidence type="ECO:0000313" key="2">
    <source>
        <dbReference type="Proteomes" id="UP000257109"/>
    </source>
</evidence>
<feature type="non-terminal residue" evidence="1">
    <location>
        <position position="1"/>
    </location>
</feature>
<name>A0A371F3K4_MUCPR</name>
<evidence type="ECO:0000313" key="1">
    <source>
        <dbReference type="EMBL" id="RDX72825.1"/>
    </source>
</evidence>
<proteinExistence type="predicted"/>
<protein>
    <submittedName>
        <fullName evidence="1">Uncharacterized protein</fullName>
    </submittedName>
</protein>
<reference evidence="1" key="1">
    <citation type="submission" date="2018-05" db="EMBL/GenBank/DDBJ databases">
        <title>Draft genome of Mucuna pruriens seed.</title>
        <authorList>
            <person name="Nnadi N.E."/>
            <person name="Vos R."/>
            <person name="Hasami M.H."/>
            <person name="Devisetty U.K."/>
            <person name="Aguiy J.C."/>
        </authorList>
    </citation>
    <scope>NUCLEOTIDE SEQUENCE [LARGE SCALE GENOMIC DNA]</scope>
    <source>
        <strain evidence="1">JCA_2017</strain>
    </source>
</reference>
<organism evidence="1 2">
    <name type="scientific">Mucuna pruriens</name>
    <name type="common">Velvet bean</name>
    <name type="synonym">Dolichos pruriens</name>
    <dbReference type="NCBI Taxonomy" id="157652"/>
    <lineage>
        <taxon>Eukaryota</taxon>
        <taxon>Viridiplantae</taxon>
        <taxon>Streptophyta</taxon>
        <taxon>Embryophyta</taxon>
        <taxon>Tracheophyta</taxon>
        <taxon>Spermatophyta</taxon>
        <taxon>Magnoliopsida</taxon>
        <taxon>eudicotyledons</taxon>
        <taxon>Gunneridae</taxon>
        <taxon>Pentapetalae</taxon>
        <taxon>rosids</taxon>
        <taxon>fabids</taxon>
        <taxon>Fabales</taxon>
        <taxon>Fabaceae</taxon>
        <taxon>Papilionoideae</taxon>
        <taxon>50 kb inversion clade</taxon>
        <taxon>NPAAA clade</taxon>
        <taxon>indigoferoid/millettioid clade</taxon>
        <taxon>Phaseoleae</taxon>
        <taxon>Mucuna</taxon>
    </lineage>
</organism>
<comment type="caution">
    <text evidence="1">The sequence shown here is derived from an EMBL/GenBank/DDBJ whole genome shotgun (WGS) entry which is preliminary data.</text>
</comment>
<dbReference type="EMBL" id="QJKJ01010751">
    <property type="protein sequence ID" value="RDX72825.1"/>
    <property type="molecule type" value="Genomic_DNA"/>
</dbReference>
<dbReference type="Proteomes" id="UP000257109">
    <property type="component" value="Unassembled WGS sequence"/>
</dbReference>